<feature type="domain" description="TonB-dependent receptor plug" evidence="15">
    <location>
        <begin position="49"/>
        <end position="155"/>
    </location>
</feature>
<dbReference type="EMBL" id="JAQSDF010000005">
    <property type="protein sequence ID" value="MDI1230109.1"/>
    <property type="molecule type" value="Genomic_DNA"/>
</dbReference>
<dbReference type="GO" id="GO:0015344">
    <property type="term" value="F:siderophore uptake transmembrane transporter activity"/>
    <property type="evidence" value="ECO:0007669"/>
    <property type="project" value="TreeGrafter"/>
</dbReference>
<dbReference type="AlphaFoldDB" id="A0AA43THA9"/>
<dbReference type="InterPro" id="IPR000531">
    <property type="entry name" value="Beta-barrel_TonB"/>
</dbReference>
<dbReference type="InterPro" id="IPR012910">
    <property type="entry name" value="Plug_dom"/>
</dbReference>
<keyword evidence="9 16" id="KW-0675">Receptor</keyword>
<dbReference type="Gene3D" id="2.170.130.10">
    <property type="entry name" value="TonB-dependent receptor, plug domain"/>
    <property type="match status" value="1"/>
</dbReference>
<dbReference type="PANTHER" id="PTHR30069">
    <property type="entry name" value="TONB-DEPENDENT OUTER MEMBRANE RECEPTOR"/>
    <property type="match status" value="1"/>
</dbReference>
<evidence type="ECO:0000256" key="10">
    <source>
        <dbReference type="ARBA" id="ARBA00023237"/>
    </source>
</evidence>
<organism evidence="16 17">
    <name type="scientific">Candidatus Methylobacter titanis</name>
    <dbReference type="NCBI Taxonomy" id="3053457"/>
    <lineage>
        <taxon>Bacteria</taxon>
        <taxon>Pseudomonadati</taxon>
        <taxon>Pseudomonadota</taxon>
        <taxon>Gammaproteobacteria</taxon>
        <taxon>Methylococcales</taxon>
        <taxon>Methylococcaceae</taxon>
        <taxon>Methylobacter</taxon>
    </lineage>
</organism>
<evidence type="ECO:0000256" key="5">
    <source>
        <dbReference type="ARBA" id="ARBA00022692"/>
    </source>
</evidence>
<name>A0AA43THA9_9GAMM</name>
<comment type="caution">
    <text evidence="16">The sequence shown here is derived from an EMBL/GenBank/DDBJ whole genome shotgun (WGS) entry which is preliminary data.</text>
</comment>
<keyword evidence="4 11" id="KW-1134">Transmembrane beta strand</keyword>
<evidence type="ECO:0000256" key="9">
    <source>
        <dbReference type="ARBA" id="ARBA00023170"/>
    </source>
</evidence>
<sequence>MKLVKYVNCAWALLAFTDIAQAAMEFTSIPLEELMEISVSSITKMEIPLKKSPVTAFVITQDEISRKGYRHLTDILKNTPGIHTANLSSTEKAITEVYVRGVFANNKLTVLVDGIKIKPPTGEPVTFLNSIPLLGVKQVEISFGSSSSIYGADAMLATINIVTQGGGAIDGVHVKATAGNFDTGEVQVAAGSKLTEDLTVSLSGSFHRSGTEDLADNYPSEYAGIGPVDLKEQNHNVHFKLNYKGLALSYYRLFNKNNSSISYNPRAPSFYDYSGAAFWETLNQTVNATYAWDINQFWQAKSSLSYESNELLPQSNYRGFGRVANAAWLSEAMRFTQNVSYQRDKISWLNGIELSFMDATPKYVVNTPFPDKVETSYQNYAVFSQLDYAWTDDLTLSGSLRMDSDSRYEPQFNPRVGFSWQAIAPLRLFGAWGTSFLAPSPYLIYETWGNEQDFVYHRPSPQMDPEKLSTYELGLDVSPAKNSSVKLVGFYTEATDIVRIIDNSGTGMPNYNGNIASSKIYGMQAIARQKFDNGLDLNLDYTLTLGTQNAEKITDGLVTLTNVPEQMIKGNAAYTIDQLTLRLTGRWFDKVGTHQSNLLYSGQSANGALIFDSNIHYGGQLKAAKWSADLGIDNLFDRKYYTIPQNDNFGSVLPQQPQETRKLYLTLGLSY</sequence>
<dbReference type="InterPro" id="IPR039426">
    <property type="entry name" value="TonB-dep_rcpt-like"/>
</dbReference>
<keyword evidence="10 11" id="KW-0998">Cell outer membrane</keyword>
<accession>A0AA43THA9</accession>
<evidence type="ECO:0000259" key="15">
    <source>
        <dbReference type="Pfam" id="PF07715"/>
    </source>
</evidence>
<dbReference type="Pfam" id="PF00593">
    <property type="entry name" value="TonB_dep_Rec_b-barrel"/>
    <property type="match status" value="1"/>
</dbReference>
<feature type="domain" description="TonB-dependent receptor-like beta-barrel" evidence="14">
    <location>
        <begin position="250"/>
        <end position="635"/>
    </location>
</feature>
<evidence type="ECO:0000256" key="4">
    <source>
        <dbReference type="ARBA" id="ARBA00022452"/>
    </source>
</evidence>
<evidence type="ECO:0000256" key="13">
    <source>
        <dbReference type="SAM" id="SignalP"/>
    </source>
</evidence>
<dbReference type="InterPro" id="IPR037066">
    <property type="entry name" value="Plug_dom_sf"/>
</dbReference>
<comment type="similarity">
    <text evidence="2">Belongs to the TonB-dependent receptor family. Hemoglobin/haptoglobin binding protein subfamily.</text>
</comment>
<dbReference type="Pfam" id="PF07715">
    <property type="entry name" value="Plug"/>
    <property type="match status" value="1"/>
</dbReference>
<dbReference type="PROSITE" id="PS52016">
    <property type="entry name" value="TONB_DEPENDENT_REC_3"/>
    <property type="match status" value="1"/>
</dbReference>
<dbReference type="Proteomes" id="UP001160519">
    <property type="component" value="Unassembled WGS sequence"/>
</dbReference>
<dbReference type="GO" id="GO:0044718">
    <property type="term" value="P:siderophore transmembrane transport"/>
    <property type="evidence" value="ECO:0007669"/>
    <property type="project" value="TreeGrafter"/>
</dbReference>
<dbReference type="GO" id="GO:0009279">
    <property type="term" value="C:cell outer membrane"/>
    <property type="evidence" value="ECO:0007669"/>
    <property type="project" value="UniProtKB-SubCell"/>
</dbReference>
<dbReference type="Gene3D" id="2.40.170.20">
    <property type="entry name" value="TonB-dependent receptor, beta-barrel domain"/>
    <property type="match status" value="1"/>
</dbReference>
<protein>
    <submittedName>
        <fullName evidence="16">TonB-dependent receptor</fullName>
    </submittedName>
</protein>
<proteinExistence type="inferred from homology"/>
<evidence type="ECO:0000313" key="16">
    <source>
        <dbReference type="EMBL" id="MDI1230109.1"/>
    </source>
</evidence>
<keyword evidence="5 11" id="KW-0812">Transmembrane</keyword>
<evidence type="ECO:0000313" key="17">
    <source>
        <dbReference type="Proteomes" id="UP001160519"/>
    </source>
</evidence>
<keyword evidence="17" id="KW-1185">Reference proteome</keyword>
<comment type="subcellular location">
    <subcellularLocation>
        <location evidence="1 11">Cell outer membrane</location>
        <topology evidence="1 11">Multi-pass membrane protein</topology>
    </subcellularLocation>
</comment>
<reference evidence="16" key="1">
    <citation type="submission" date="2023-01" db="EMBL/GenBank/DDBJ databases">
        <title>Biogeochemical cycle of methane in antarctic sediments.</title>
        <authorList>
            <person name="Roldan D.M."/>
            <person name="Menes R.J."/>
        </authorList>
    </citation>
    <scope>NUCLEOTIDE SEQUENCE [LARGE SCALE GENOMIC DNA]</scope>
    <source>
        <strain evidence="16">K-2018 MAG008</strain>
    </source>
</reference>
<dbReference type="SUPFAM" id="SSF56935">
    <property type="entry name" value="Porins"/>
    <property type="match status" value="1"/>
</dbReference>
<keyword evidence="8 11" id="KW-0472">Membrane</keyword>
<keyword evidence="3 11" id="KW-0813">Transport</keyword>
<evidence type="ECO:0000256" key="1">
    <source>
        <dbReference type="ARBA" id="ARBA00004571"/>
    </source>
</evidence>
<evidence type="ECO:0000259" key="14">
    <source>
        <dbReference type="Pfam" id="PF00593"/>
    </source>
</evidence>
<evidence type="ECO:0000256" key="11">
    <source>
        <dbReference type="PROSITE-ProRule" id="PRU01360"/>
    </source>
</evidence>
<keyword evidence="6 13" id="KW-0732">Signal</keyword>
<evidence type="ECO:0000256" key="8">
    <source>
        <dbReference type="ARBA" id="ARBA00023136"/>
    </source>
</evidence>
<evidence type="ECO:0000256" key="2">
    <source>
        <dbReference type="ARBA" id="ARBA00008143"/>
    </source>
</evidence>
<feature type="signal peptide" evidence="13">
    <location>
        <begin position="1"/>
        <end position="22"/>
    </location>
</feature>
<dbReference type="InterPro" id="IPR036942">
    <property type="entry name" value="Beta-barrel_TonB_sf"/>
</dbReference>
<evidence type="ECO:0000256" key="12">
    <source>
        <dbReference type="RuleBase" id="RU003357"/>
    </source>
</evidence>
<keyword evidence="7 12" id="KW-0798">TonB box</keyword>
<evidence type="ECO:0000256" key="3">
    <source>
        <dbReference type="ARBA" id="ARBA00022448"/>
    </source>
</evidence>
<gene>
    <name evidence="16" type="ORF">PSU93_03045</name>
</gene>
<evidence type="ECO:0000256" key="7">
    <source>
        <dbReference type="ARBA" id="ARBA00023077"/>
    </source>
</evidence>
<dbReference type="CDD" id="cd01347">
    <property type="entry name" value="ligand_gated_channel"/>
    <property type="match status" value="1"/>
</dbReference>
<dbReference type="PANTHER" id="PTHR30069:SF29">
    <property type="entry name" value="HEMOGLOBIN AND HEMOGLOBIN-HAPTOGLOBIN-BINDING PROTEIN 1-RELATED"/>
    <property type="match status" value="1"/>
</dbReference>
<evidence type="ECO:0000256" key="6">
    <source>
        <dbReference type="ARBA" id="ARBA00022729"/>
    </source>
</evidence>
<feature type="chain" id="PRO_5041298123" evidence="13">
    <location>
        <begin position="23"/>
        <end position="671"/>
    </location>
</feature>